<organism evidence="1 2">
    <name type="scientific">Thalictrum thalictroides</name>
    <name type="common">Rue-anemone</name>
    <name type="synonym">Anemone thalictroides</name>
    <dbReference type="NCBI Taxonomy" id="46969"/>
    <lineage>
        <taxon>Eukaryota</taxon>
        <taxon>Viridiplantae</taxon>
        <taxon>Streptophyta</taxon>
        <taxon>Embryophyta</taxon>
        <taxon>Tracheophyta</taxon>
        <taxon>Spermatophyta</taxon>
        <taxon>Magnoliopsida</taxon>
        <taxon>Ranunculales</taxon>
        <taxon>Ranunculaceae</taxon>
        <taxon>Thalictroideae</taxon>
        <taxon>Thalictrum</taxon>
    </lineage>
</organism>
<comment type="caution">
    <text evidence="1">The sequence shown here is derived from an EMBL/GenBank/DDBJ whole genome shotgun (WGS) entry which is preliminary data.</text>
</comment>
<dbReference type="Proteomes" id="UP000554482">
    <property type="component" value="Unassembled WGS sequence"/>
</dbReference>
<proteinExistence type="predicted"/>
<name>A0A7J6WBZ2_THATH</name>
<sequence>MATAPQRLIHETKDRIEEVILRQMSSFVNKECKISREGNLIMKQGQGKGWVAFALASQVLDGWLFNHPTFINPSILETDSISYCRISDF</sequence>
<gene>
    <name evidence="1" type="ORF">FRX31_016691</name>
</gene>
<keyword evidence="2" id="KW-1185">Reference proteome</keyword>
<dbReference type="AlphaFoldDB" id="A0A7J6WBZ2"/>
<reference evidence="1 2" key="1">
    <citation type="submission" date="2020-06" db="EMBL/GenBank/DDBJ databases">
        <title>Transcriptomic and genomic resources for Thalictrum thalictroides and T. hernandezii: Facilitating candidate gene discovery in an emerging model plant lineage.</title>
        <authorList>
            <person name="Arias T."/>
            <person name="Riano-Pachon D.M."/>
            <person name="Di Stilio V.S."/>
        </authorList>
    </citation>
    <scope>NUCLEOTIDE SEQUENCE [LARGE SCALE GENOMIC DNA]</scope>
    <source>
        <strain evidence="2">cv. WT478/WT964</strain>
        <tissue evidence="1">Leaves</tissue>
    </source>
</reference>
<dbReference type="EMBL" id="JABWDY010019716">
    <property type="protein sequence ID" value="KAF5193722.1"/>
    <property type="molecule type" value="Genomic_DNA"/>
</dbReference>
<accession>A0A7J6WBZ2</accession>
<protein>
    <submittedName>
        <fullName evidence="1">Uncharacterized protein</fullName>
    </submittedName>
</protein>
<evidence type="ECO:0000313" key="2">
    <source>
        <dbReference type="Proteomes" id="UP000554482"/>
    </source>
</evidence>
<evidence type="ECO:0000313" key="1">
    <source>
        <dbReference type="EMBL" id="KAF5193722.1"/>
    </source>
</evidence>